<comment type="similarity">
    <text evidence="2">Belongs to the SLC35F solute transporter family.</text>
</comment>
<dbReference type="InterPro" id="IPR009262">
    <property type="entry name" value="SLC35_F1/F2/F6"/>
</dbReference>
<feature type="transmembrane region" description="Helical" evidence="8">
    <location>
        <begin position="292"/>
        <end position="319"/>
    </location>
</feature>
<gene>
    <name evidence="9" type="ORF">DTER00134_LOCUS1688</name>
</gene>
<evidence type="ECO:0000256" key="7">
    <source>
        <dbReference type="SAM" id="MobiDB-lite"/>
    </source>
</evidence>
<dbReference type="GO" id="GO:0022857">
    <property type="term" value="F:transmembrane transporter activity"/>
    <property type="evidence" value="ECO:0007669"/>
    <property type="project" value="InterPro"/>
</dbReference>
<dbReference type="Pfam" id="PF06027">
    <property type="entry name" value="SLC35F"/>
    <property type="match status" value="1"/>
</dbReference>
<dbReference type="GO" id="GO:0016020">
    <property type="term" value="C:membrane"/>
    <property type="evidence" value="ECO:0007669"/>
    <property type="project" value="UniProtKB-SubCell"/>
</dbReference>
<accession>A0A7S3VHE2</accession>
<dbReference type="SUPFAM" id="SSF103481">
    <property type="entry name" value="Multidrug resistance efflux transporter EmrE"/>
    <property type="match status" value="1"/>
</dbReference>
<feature type="region of interest" description="Disordered" evidence="7">
    <location>
        <begin position="329"/>
        <end position="375"/>
    </location>
</feature>
<feature type="transmembrane region" description="Helical" evidence="8">
    <location>
        <begin position="150"/>
        <end position="169"/>
    </location>
</feature>
<organism evidence="9">
    <name type="scientific">Dunaliella tertiolecta</name>
    <name type="common">Green alga</name>
    <dbReference type="NCBI Taxonomy" id="3047"/>
    <lineage>
        <taxon>Eukaryota</taxon>
        <taxon>Viridiplantae</taxon>
        <taxon>Chlorophyta</taxon>
        <taxon>core chlorophytes</taxon>
        <taxon>Chlorophyceae</taxon>
        <taxon>CS clade</taxon>
        <taxon>Chlamydomonadales</taxon>
        <taxon>Dunaliellaceae</taxon>
        <taxon>Dunaliella</taxon>
    </lineage>
</organism>
<protein>
    <recommendedName>
        <fullName evidence="10">EamA domain-containing protein</fullName>
    </recommendedName>
</protein>
<dbReference type="AlphaFoldDB" id="A0A7S3VHE2"/>
<dbReference type="EMBL" id="HBIP01003698">
    <property type="protein sequence ID" value="CAE0486649.1"/>
    <property type="molecule type" value="Transcribed_RNA"/>
</dbReference>
<feature type="transmembrane region" description="Helical" evidence="8">
    <location>
        <begin position="244"/>
        <end position="272"/>
    </location>
</feature>
<dbReference type="PANTHER" id="PTHR14233">
    <property type="entry name" value="DUF914-RELATED"/>
    <property type="match status" value="1"/>
</dbReference>
<keyword evidence="5 8" id="KW-1133">Transmembrane helix</keyword>
<reference evidence="9" key="1">
    <citation type="submission" date="2021-01" db="EMBL/GenBank/DDBJ databases">
        <authorList>
            <person name="Corre E."/>
            <person name="Pelletier E."/>
            <person name="Niang G."/>
            <person name="Scheremetjew M."/>
            <person name="Finn R."/>
            <person name="Kale V."/>
            <person name="Holt S."/>
            <person name="Cochrane G."/>
            <person name="Meng A."/>
            <person name="Brown T."/>
            <person name="Cohen L."/>
        </authorList>
    </citation>
    <scope>NUCLEOTIDE SEQUENCE</scope>
    <source>
        <strain evidence="9">CCMP1320</strain>
    </source>
</reference>
<evidence type="ECO:0000256" key="3">
    <source>
        <dbReference type="ARBA" id="ARBA00022448"/>
    </source>
</evidence>
<keyword evidence="3" id="KW-0813">Transport</keyword>
<keyword evidence="4 8" id="KW-0812">Transmembrane</keyword>
<dbReference type="InterPro" id="IPR052221">
    <property type="entry name" value="SLC35F_Transporter"/>
</dbReference>
<evidence type="ECO:0000256" key="8">
    <source>
        <dbReference type="SAM" id="Phobius"/>
    </source>
</evidence>
<feature type="transmembrane region" description="Helical" evidence="8">
    <location>
        <begin position="213"/>
        <end position="232"/>
    </location>
</feature>
<feature type="transmembrane region" description="Helical" evidence="8">
    <location>
        <begin position="125"/>
        <end position="144"/>
    </location>
</feature>
<keyword evidence="6 8" id="KW-0472">Membrane</keyword>
<feature type="transmembrane region" description="Helical" evidence="8">
    <location>
        <begin position="181"/>
        <end position="201"/>
    </location>
</feature>
<evidence type="ECO:0000256" key="5">
    <source>
        <dbReference type="ARBA" id="ARBA00022989"/>
    </source>
</evidence>
<feature type="transmembrane region" description="Helical" evidence="8">
    <location>
        <begin position="30"/>
        <end position="55"/>
    </location>
</feature>
<feature type="compositionally biased region" description="Basic and acidic residues" evidence="7">
    <location>
        <begin position="349"/>
        <end position="372"/>
    </location>
</feature>
<feature type="transmembrane region" description="Helical" evidence="8">
    <location>
        <begin position="67"/>
        <end position="84"/>
    </location>
</feature>
<sequence>MHSLVPNGDDAEEGSVQRSKLGRWMSEKPLLQAVLLAQGLSLLLCLMGVTSGVLAERGINAATTQSLLNYILLALVCGTIHASRHNWRWPNGRNTWYVYMLLALMDVEANFIVTKAYQYTSITSVTLLDCFTIPAVMALSWLVLRAHYGVGHLLGAVMCCLGLGVLVLTDRQSETGGPNTLLGDSLVLFGATVYAVCNVTQERLLHDTSKWELLASVSMFGTLFSGLQALLLEHNAWAGHAPDWRAGLALAGFALSLFCFSILLPSVLVLGGSAVLNLSLLTSDLWAAGARAAFFGGFGGTAPYFAVAFVLEALGIALYTMAGETRSPRLTDGCPGDGAQGVHAPQRVPSHDRDIEQEDKSMEAEQEGRAGERASLLSAASGAGISVGVAIEGRQS</sequence>
<name>A0A7S3VHE2_DUNTE</name>
<evidence type="ECO:0000313" key="9">
    <source>
        <dbReference type="EMBL" id="CAE0486649.1"/>
    </source>
</evidence>
<evidence type="ECO:0008006" key="10">
    <source>
        <dbReference type="Google" id="ProtNLM"/>
    </source>
</evidence>
<evidence type="ECO:0000256" key="4">
    <source>
        <dbReference type="ARBA" id="ARBA00022692"/>
    </source>
</evidence>
<proteinExistence type="inferred from homology"/>
<evidence type="ECO:0000256" key="6">
    <source>
        <dbReference type="ARBA" id="ARBA00023136"/>
    </source>
</evidence>
<evidence type="ECO:0000256" key="1">
    <source>
        <dbReference type="ARBA" id="ARBA00004141"/>
    </source>
</evidence>
<comment type="subcellular location">
    <subcellularLocation>
        <location evidence="1">Membrane</location>
        <topology evidence="1">Multi-pass membrane protein</topology>
    </subcellularLocation>
</comment>
<dbReference type="InterPro" id="IPR037185">
    <property type="entry name" value="EmrE-like"/>
</dbReference>
<dbReference type="PANTHER" id="PTHR14233:SF4">
    <property type="entry name" value="SOLUTE CARRIER FAMILY 35 MEMBER F2"/>
    <property type="match status" value="1"/>
</dbReference>
<evidence type="ECO:0000256" key="2">
    <source>
        <dbReference type="ARBA" id="ARBA00007863"/>
    </source>
</evidence>